<dbReference type="GO" id="GO:0016787">
    <property type="term" value="F:hydrolase activity"/>
    <property type="evidence" value="ECO:0007669"/>
    <property type="project" value="UniProtKB-KW"/>
</dbReference>
<organism evidence="5 6">
    <name type="scientific">Massilia forsythiae</name>
    <dbReference type="NCBI Taxonomy" id="2728020"/>
    <lineage>
        <taxon>Bacteria</taxon>
        <taxon>Pseudomonadati</taxon>
        <taxon>Pseudomonadota</taxon>
        <taxon>Betaproteobacteria</taxon>
        <taxon>Burkholderiales</taxon>
        <taxon>Oxalobacteraceae</taxon>
        <taxon>Telluria group</taxon>
        <taxon>Massilia</taxon>
    </lineage>
</organism>
<feature type="domain" description="Phospholipase/carboxylesterase/thioesterase" evidence="4">
    <location>
        <begin position="49"/>
        <end position="207"/>
    </location>
</feature>
<feature type="chain" id="PRO_5031353572" description="Phospholipase/carboxylesterase/thioesterase domain-containing protein" evidence="3">
    <location>
        <begin position="22"/>
        <end position="322"/>
    </location>
</feature>
<dbReference type="InterPro" id="IPR003140">
    <property type="entry name" value="PLipase/COase/thioEstase"/>
</dbReference>
<evidence type="ECO:0000256" key="1">
    <source>
        <dbReference type="ARBA" id="ARBA00022729"/>
    </source>
</evidence>
<accession>A0A7Z2ZWF4</accession>
<protein>
    <recommendedName>
        <fullName evidence="4">Phospholipase/carboxylesterase/thioesterase domain-containing protein</fullName>
    </recommendedName>
</protein>
<proteinExistence type="predicted"/>
<keyword evidence="6" id="KW-1185">Reference proteome</keyword>
<name>A0A7Z2ZWF4_9BURK</name>
<sequence>MVLPAGALAGALAGTIVPAQASTIVDWTLNRPEGTRRYLVVEPDRLAARNRPLVILLHGHGASAAMMVGVDSLAGYRPQDWIRLAERERIMLIAPEGSTASDGKIDWNDCRGDASIRSDDVGFIAELIDNAVARLGADPERIYVFGSANGGAMAYRLGIELGPRLAAIGVQGALMPAQSRCRAPSHPLSVFVTHGTADPVMPYGGGKVGNWLLRERGNGLGAEESLAVWRRLAGLGGGPYRSRIPHLQSSDPTSAIRYVWGGDPAQVQVELLRIDGGGHVPASKGDAFPWWLNKLVGNMNRDVDTAEEAWIFFRDKRAIVKQ</sequence>
<dbReference type="InterPro" id="IPR050955">
    <property type="entry name" value="Plant_Biomass_Hydrol_Est"/>
</dbReference>
<evidence type="ECO:0000256" key="2">
    <source>
        <dbReference type="ARBA" id="ARBA00022801"/>
    </source>
</evidence>
<dbReference type="SUPFAM" id="SSF53474">
    <property type="entry name" value="alpha/beta-Hydrolases"/>
    <property type="match status" value="1"/>
</dbReference>
<dbReference type="PANTHER" id="PTHR43037">
    <property type="entry name" value="UNNAMED PRODUCT-RELATED"/>
    <property type="match status" value="1"/>
</dbReference>
<evidence type="ECO:0000313" key="6">
    <source>
        <dbReference type="Proteomes" id="UP000502415"/>
    </source>
</evidence>
<keyword evidence="2" id="KW-0378">Hydrolase</keyword>
<dbReference type="PANTHER" id="PTHR43037:SF5">
    <property type="entry name" value="FERULOYL ESTERASE"/>
    <property type="match status" value="1"/>
</dbReference>
<dbReference type="EMBL" id="CP051685">
    <property type="protein sequence ID" value="QJE03087.1"/>
    <property type="molecule type" value="Genomic_DNA"/>
</dbReference>
<evidence type="ECO:0000256" key="3">
    <source>
        <dbReference type="SAM" id="SignalP"/>
    </source>
</evidence>
<dbReference type="Proteomes" id="UP000502415">
    <property type="component" value="Chromosome"/>
</dbReference>
<keyword evidence="1 3" id="KW-0732">Signal</keyword>
<gene>
    <name evidence="5" type="ORF">HH212_00480</name>
</gene>
<evidence type="ECO:0000313" key="5">
    <source>
        <dbReference type="EMBL" id="QJE03087.1"/>
    </source>
</evidence>
<dbReference type="AlphaFoldDB" id="A0A7Z2ZWF4"/>
<dbReference type="Pfam" id="PF02230">
    <property type="entry name" value="Abhydrolase_2"/>
    <property type="match status" value="1"/>
</dbReference>
<reference evidence="5 6" key="1">
    <citation type="submission" date="2020-04" db="EMBL/GenBank/DDBJ databases">
        <title>Genome sequencing of novel species.</title>
        <authorList>
            <person name="Heo J."/>
            <person name="Kim S.-J."/>
            <person name="Kim J.-S."/>
            <person name="Hong S.-B."/>
            <person name="Kwon S.-W."/>
        </authorList>
    </citation>
    <scope>NUCLEOTIDE SEQUENCE [LARGE SCALE GENOMIC DNA]</scope>
    <source>
        <strain evidence="5 6">GN2-R2</strain>
    </source>
</reference>
<evidence type="ECO:0000259" key="4">
    <source>
        <dbReference type="Pfam" id="PF02230"/>
    </source>
</evidence>
<feature type="signal peptide" evidence="3">
    <location>
        <begin position="1"/>
        <end position="21"/>
    </location>
</feature>
<dbReference type="InterPro" id="IPR029058">
    <property type="entry name" value="AB_hydrolase_fold"/>
</dbReference>
<dbReference type="Gene3D" id="3.40.50.1820">
    <property type="entry name" value="alpha/beta hydrolase"/>
    <property type="match status" value="1"/>
</dbReference>
<dbReference type="KEGG" id="mfy:HH212_00480"/>